<dbReference type="Proteomes" id="UP001530315">
    <property type="component" value="Unassembled WGS sequence"/>
</dbReference>
<evidence type="ECO:0000256" key="1">
    <source>
        <dbReference type="SAM" id="MobiDB-lite"/>
    </source>
</evidence>
<comment type="caution">
    <text evidence="2">The sequence shown here is derived from an EMBL/GenBank/DDBJ whole genome shotgun (WGS) entry which is preliminary data.</text>
</comment>
<feature type="region of interest" description="Disordered" evidence="1">
    <location>
        <begin position="23"/>
        <end position="43"/>
    </location>
</feature>
<evidence type="ECO:0000313" key="3">
    <source>
        <dbReference type="Proteomes" id="UP001530315"/>
    </source>
</evidence>
<name>A0ABD3Q4K9_9STRA</name>
<reference evidence="2 3" key="1">
    <citation type="submission" date="2024-10" db="EMBL/GenBank/DDBJ databases">
        <title>Updated reference genomes for cyclostephanoid diatoms.</title>
        <authorList>
            <person name="Roberts W.R."/>
            <person name="Alverson A.J."/>
        </authorList>
    </citation>
    <scope>NUCLEOTIDE SEQUENCE [LARGE SCALE GENOMIC DNA]</scope>
    <source>
        <strain evidence="2 3">AJA276-08</strain>
    </source>
</reference>
<dbReference type="EMBL" id="JALLAZ020000443">
    <property type="protein sequence ID" value="KAL3795115.1"/>
    <property type="molecule type" value="Genomic_DNA"/>
</dbReference>
<evidence type="ECO:0000313" key="2">
    <source>
        <dbReference type="EMBL" id="KAL3795115.1"/>
    </source>
</evidence>
<gene>
    <name evidence="2" type="ORF">ACHAW5_011045</name>
</gene>
<keyword evidence="3" id="KW-1185">Reference proteome</keyword>
<proteinExistence type="predicted"/>
<sequence length="435" mass="48107">MPHFLCFADLSLTTTGNLKQLSAATHADSTPPSAPACAAGEGRRHPTTFFVREEDKKSSFALERPVVLVYESVHERRNDGNAETPSLRSADGDVNVDEEREHCNQKSQLSPKGSPDTGEKFTLTAAASITSCKSVENSDITSQEKFLFGGFELITNVKTVEVHAVRSTDASTAAAEAYLTTCKGVPMRDLPSLTANPRCIDGTSTEKRFKEIKHRLDESTIEPDIFYKFVFVMPGGPKPMERVRLKFASIDVSPVHGLIIVRTLKMKGRLSDSIPTKDFEKQSMSQSTLPIGSANFFPGMPSVEGKDKTNGLASMMAMIGENSLNGTSPMDFHLNQQQHRMRQIQLQPCNPQNMQHQHHNNRQQEKTQAEIMSSIAGLGIFLRSSEERVADKLEMMLTGMEMRITTRLDRLAARLDAIEQSMVQESSKNNGNCPN</sequence>
<organism evidence="2 3">
    <name type="scientific">Stephanodiscus triporus</name>
    <dbReference type="NCBI Taxonomy" id="2934178"/>
    <lineage>
        <taxon>Eukaryota</taxon>
        <taxon>Sar</taxon>
        <taxon>Stramenopiles</taxon>
        <taxon>Ochrophyta</taxon>
        <taxon>Bacillariophyta</taxon>
        <taxon>Coscinodiscophyceae</taxon>
        <taxon>Thalassiosirophycidae</taxon>
        <taxon>Stephanodiscales</taxon>
        <taxon>Stephanodiscaceae</taxon>
        <taxon>Stephanodiscus</taxon>
    </lineage>
</organism>
<feature type="region of interest" description="Disordered" evidence="1">
    <location>
        <begin position="76"/>
        <end position="119"/>
    </location>
</feature>
<dbReference type="AlphaFoldDB" id="A0ABD3Q4K9"/>
<protein>
    <submittedName>
        <fullName evidence="2">Uncharacterized protein</fullName>
    </submittedName>
</protein>
<accession>A0ABD3Q4K9</accession>